<name>A0A5J4KTV7_9CHLR</name>
<proteinExistence type="predicted"/>
<evidence type="ECO:0000313" key="1">
    <source>
        <dbReference type="EMBL" id="GER89900.1"/>
    </source>
</evidence>
<protein>
    <submittedName>
        <fullName evidence="1">Uncharacterized protein</fullName>
    </submittedName>
</protein>
<comment type="caution">
    <text evidence="1">The sequence shown here is derived from an EMBL/GenBank/DDBJ whole genome shotgun (WGS) entry which is preliminary data.</text>
</comment>
<accession>A0A5J4KTV7</accession>
<evidence type="ECO:0000313" key="2">
    <source>
        <dbReference type="Proteomes" id="UP000326912"/>
    </source>
</evidence>
<reference evidence="1 2" key="1">
    <citation type="submission" date="2019-10" db="EMBL/GenBank/DDBJ databases">
        <title>Dictyobacter vulcani sp. nov., within the class Ktedonobacteria, isolated from soil of volcanic Mt. Zao.</title>
        <authorList>
            <person name="Zheng Y."/>
            <person name="Wang C.M."/>
            <person name="Sakai Y."/>
            <person name="Abe K."/>
            <person name="Yokota A."/>
            <person name="Yabe S."/>
        </authorList>
    </citation>
    <scope>NUCLEOTIDE SEQUENCE [LARGE SCALE GENOMIC DNA]</scope>
    <source>
        <strain evidence="1 2">W12</strain>
    </source>
</reference>
<organism evidence="1 2">
    <name type="scientific">Dictyobacter vulcani</name>
    <dbReference type="NCBI Taxonomy" id="2607529"/>
    <lineage>
        <taxon>Bacteria</taxon>
        <taxon>Bacillati</taxon>
        <taxon>Chloroflexota</taxon>
        <taxon>Ktedonobacteria</taxon>
        <taxon>Ktedonobacterales</taxon>
        <taxon>Dictyobacteraceae</taxon>
        <taxon>Dictyobacter</taxon>
    </lineage>
</organism>
<gene>
    <name evidence="1" type="ORF">KDW_40620</name>
</gene>
<dbReference type="AlphaFoldDB" id="A0A5J4KTV7"/>
<sequence>MAARLATAFLQETLKANPYEYADDNPVNYVDPSGAFSVKGTVIYLTYDEASFWLFAELASQ</sequence>
<dbReference type="Proteomes" id="UP000326912">
    <property type="component" value="Unassembled WGS sequence"/>
</dbReference>
<dbReference type="EMBL" id="BKZW01000002">
    <property type="protein sequence ID" value="GER89900.1"/>
    <property type="molecule type" value="Genomic_DNA"/>
</dbReference>
<keyword evidence="2" id="KW-1185">Reference proteome</keyword>